<dbReference type="PANTHER" id="PTHR43585">
    <property type="entry name" value="FUMIPYRROLE BIOSYNTHESIS PROTEIN C"/>
    <property type="match status" value="1"/>
</dbReference>
<evidence type="ECO:0000313" key="6">
    <source>
        <dbReference type="EMBL" id="MBB5330582.1"/>
    </source>
</evidence>
<dbReference type="RefSeq" id="WP_183980122.1">
    <property type="nucleotide sequence ID" value="NZ_JACHEB010000010.1"/>
</dbReference>
<comment type="caution">
    <text evidence="6">The sequence shown here is derived from an EMBL/GenBank/DDBJ whole genome shotgun (WGS) entry which is preliminary data.</text>
</comment>
<keyword evidence="1" id="KW-0436">Ligase</keyword>
<sequence>MTDTHRDPTILCISTYEKGQRFLKEAARLGANVILLTVDKLEHADWPRESLTKLITMPENLTPAQVLNTVTFLARTNHIDRIVALDEFDLEVAALLREHMRLPGMGESLNRNFRDKLAMRVSAKQKGVPVPEFTGVFNYDDLHSFLRDVPGPWLLKPRTNASAIGIRKIESQDDLWPILDQLGDLQSHYVLERFVPGEIFHVEGVTWKGKVLFGAPYRYGKPPMQTMHQGGIFSTRALNRESIDALSLNAIHKQVIESLGLISGVTHTEFIKSDADGSFYFLETAARVGGAHIADVVELASGINPWVEWARLELATLLGMEYTLPNLTYQYAGSVICLARQEHPDTSSYDAPEVVHRLERHHHAGLILRADAADRIETLIAEYTDRFLEDFCAVVPPPDKPTA</sequence>
<dbReference type="SUPFAM" id="SSF56059">
    <property type="entry name" value="Glutathione synthetase ATP-binding domain-like"/>
    <property type="match status" value="1"/>
</dbReference>
<dbReference type="InterPro" id="IPR041472">
    <property type="entry name" value="BL00235/CARNS1_N"/>
</dbReference>
<dbReference type="AlphaFoldDB" id="A0A9X0QHG0"/>
<evidence type="ECO:0000256" key="1">
    <source>
        <dbReference type="ARBA" id="ARBA00022598"/>
    </source>
</evidence>
<keyword evidence="3 4" id="KW-0067">ATP-binding</keyword>
<dbReference type="InterPro" id="IPR011761">
    <property type="entry name" value="ATP-grasp"/>
</dbReference>
<dbReference type="GO" id="GO:0005524">
    <property type="term" value="F:ATP binding"/>
    <property type="evidence" value="ECO:0007669"/>
    <property type="project" value="UniProtKB-UniRule"/>
</dbReference>
<dbReference type="PROSITE" id="PS50975">
    <property type="entry name" value="ATP_GRASP"/>
    <property type="match status" value="1"/>
</dbReference>
<accession>A0A9X0QHG0</accession>
<dbReference type="Gene3D" id="3.40.50.20">
    <property type="match status" value="1"/>
</dbReference>
<feature type="domain" description="ATP-grasp" evidence="5">
    <location>
        <begin position="120"/>
        <end position="314"/>
    </location>
</feature>
<proteinExistence type="predicted"/>
<keyword evidence="7" id="KW-1185">Reference proteome</keyword>
<dbReference type="Pfam" id="PF18130">
    <property type="entry name" value="ATPgrasp_N"/>
    <property type="match status" value="1"/>
</dbReference>
<dbReference type="GO" id="GO:0016874">
    <property type="term" value="F:ligase activity"/>
    <property type="evidence" value="ECO:0007669"/>
    <property type="project" value="UniProtKB-KW"/>
</dbReference>
<dbReference type="GO" id="GO:0046872">
    <property type="term" value="F:metal ion binding"/>
    <property type="evidence" value="ECO:0007669"/>
    <property type="project" value="InterPro"/>
</dbReference>
<evidence type="ECO:0000259" key="5">
    <source>
        <dbReference type="PROSITE" id="PS50975"/>
    </source>
</evidence>
<dbReference type="InterPro" id="IPR052032">
    <property type="entry name" value="ATP-dep_AA_Ligase"/>
</dbReference>
<dbReference type="PANTHER" id="PTHR43585:SF2">
    <property type="entry name" value="ATP-GRASP ENZYME FSQD"/>
    <property type="match status" value="1"/>
</dbReference>
<dbReference type="Proteomes" id="UP000535182">
    <property type="component" value="Unassembled WGS sequence"/>
</dbReference>
<dbReference type="Gene3D" id="3.30.1490.20">
    <property type="entry name" value="ATP-grasp fold, A domain"/>
    <property type="match status" value="1"/>
</dbReference>
<dbReference type="Gene3D" id="3.30.470.20">
    <property type="entry name" value="ATP-grasp fold, B domain"/>
    <property type="match status" value="1"/>
</dbReference>
<evidence type="ECO:0000256" key="3">
    <source>
        <dbReference type="ARBA" id="ARBA00022840"/>
    </source>
</evidence>
<evidence type="ECO:0000256" key="2">
    <source>
        <dbReference type="ARBA" id="ARBA00022741"/>
    </source>
</evidence>
<dbReference type="InterPro" id="IPR013815">
    <property type="entry name" value="ATP_grasp_subdomain_1"/>
</dbReference>
<name>A0A9X0QHG0_9BACT</name>
<organism evidence="6 7">
    <name type="scientific">Tunturiibacter gelidiferens</name>
    <dbReference type="NCBI Taxonomy" id="3069689"/>
    <lineage>
        <taxon>Bacteria</taxon>
        <taxon>Pseudomonadati</taxon>
        <taxon>Acidobacteriota</taxon>
        <taxon>Terriglobia</taxon>
        <taxon>Terriglobales</taxon>
        <taxon>Acidobacteriaceae</taxon>
        <taxon>Tunturiibacter</taxon>
    </lineage>
</organism>
<evidence type="ECO:0000256" key="4">
    <source>
        <dbReference type="PROSITE-ProRule" id="PRU00409"/>
    </source>
</evidence>
<keyword evidence="2 4" id="KW-0547">Nucleotide-binding</keyword>
<gene>
    <name evidence="6" type="ORF">HDF14_004217</name>
</gene>
<evidence type="ECO:0000313" key="7">
    <source>
        <dbReference type="Proteomes" id="UP000535182"/>
    </source>
</evidence>
<reference evidence="6 7" key="1">
    <citation type="submission" date="2020-08" db="EMBL/GenBank/DDBJ databases">
        <title>Genomic Encyclopedia of Type Strains, Phase IV (KMG-V): Genome sequencing to study the core and pangenomes of soil and plant-associated prokaryotes.</title>
        <authorList>
            <person name="Whitman W."/>
        </authorList>
    </citation>
    <scope>NUCLEOTIDE SEQUENCE [LARGE SCALE GENOMIC DNA]</scope>
    <source>
        <strain evidence="6 7">X5P2</strain>
    </source>
</reference>
<protein>
    <submittedName>
        <fullName evidence="6">Biotin carboxylase</fullName>
    </submittedName>
</protein>
<dbReference type="EMBL" id="JACHEB010000010">
    <property type="protein sequence ID" value="MBB5330582.1"/>
    <property type="molecule type" value="Genomic_DNA"/>
</dbReference>